<dbReference type="AlphaFoldDB" id="A0A8H9GQ05"/>
<name>A0A8H9GQ05_9MICO</name>
<evidence type="ECO:0000256" key="1">
    <source>
        <dbReference type="SAM" id="SignalP"/>
    </source>
</evidence>
<keyword evidence="3" id="KW-1185">Reference proteome</keyword>
<dbReference type="Proteomes" id="UP000655589">
    <property type="component" value="Unassembled WGS sequence"/>
</dbReference>
<sequence length="156" mass="17182">MRKNGQTKRVLTAAFGIALGASMLTASPAAAAQQIAHTCVGEEVIRCANVEMTKPGVFNAHARVTDSEGGGDYEVRVRAVYLETLRDGIWWTVAESYPEHDPWEPVQDVERTASWACKSSEQVRIRAKVSLEWQDENYVGNAGILYSNNVKVCPRA</sequence>
<gene>
    <name evidence="2" type="ORF">GCM10010102_44600</name>
</gene>
<protein>
    <recommendedName>
        <fullName evidence="4">Secreted protein</fullName>
    </recommendedName>
</protein>
<reference evidence="2" key="1">
    <citation type="journal article" date="2014" name="Int. J. Syst. Evol. Microbiol.">
        <title>Complete genome sequence of Corynebacterium casei LMG S-19264T (=DSM 44701T), isolated from a smear-ripened cheese.</title>
        <authorList>
            <consortium name="US DOE Joint Genome Institute (JGI-PGF)"/>
            <person name="Walter F."/>
            <person name="Albersmeier A."/>
            <person name="Kalinowski J."/>
            <person name="Ruckert C."/>
        </authorList>
    </citation>
    <scope>NUCLEOTIDE SEQUENCE</scope>
    <source>
        <strain evidence="2">JCM 3051</strain>
    </source>
</reference>
<organism evidence="2 3">
    <name type="scientific">Promicromonospora citrea</name>
    <dbReference type="NCBI Taxonomy" id="43677"/>
    <lineage>
        <taxon>Bacteria</taxon>
        <taxon>Bacillati</taxon>
        <taxon>Actinomycetota</taxon>
        <taxon>Actinomycetes</taxon>
        <taxon>Micrococcales</taxon>
        <taxon>Promicromonosporaceae</taxon>
        <taxon>Promicromonospora</taxon>
    </lineage>
</organism>
<feature type="signal peptide" evidence="1">
    <location>
        <begin position="1"/>
        <end position="31"/>
    </location>
</feature>
<proteinExistence type="predicted"/>
<evidence type="ECO:0000313" key="3">
    <source>
        <dbReference type="Proteomes" id="UP000655589"/>
    </source>
</evidence>
<keyword evidence="1" id="KW-0732">Signal</keyword>
<evidence type="ECO:0008006" key="4">
    <source>
        <dbReference type="Google" id="ProtNLM"/>
    </source>
</evidence>
<feature type="chain" id="PRO_5034202493" description="Secreted protein" evidence="1">
    <location>
        <begin position="32"/>
        <end position="156"/>
    </location>
</feature>
<dbReference type="RefSeq" id="WP_171106112.1">
    <property type="nucleotide sequence ID" value="NZ_BMPT01000030.1"/>
</dbReference>
<comment type="caution">
    <text evidence="2">The sequence shown here is derived from an EMBL/GenBank/DDBJ whole genome shotgun (WGS) entry which is preliminary data.</text>
</comment>
<evidence type="ECO:0000313" key="2">
    <source>
        <dbReference type="EMBL" id="GGM44215.1"/>
    </source>
</evidence>
<dbReference type="EMBL" id="BMPT01000030">
    <property type="protein sequence ID" value="GGM44215.1"/>
    <property type="molecule type" value="Genomic_DNA"/>
</dbReference>
<reference evidence="2" key="2">
    <citation type="submission" date="2020-09" db="EMBL/GenBank/DDBJ databases">
        <authorList>
            <person name="Sun Q."/>
            <person name="Ohkuma M."/>
        </authorList>
    </citation>
    <scope>NUCLEOTIDE SEQUENCE</scope>
    <source>
        <strain evidence="2">JCM 3051</strain>
    </source>
</reference>
<accession>A0A8H9GQ05</accession>